<feature type="chain" id="PRO_5028934966" description="SH3 domain-containing protein" evidence="1">
    <location>
        <begin position="27"/>
        <end position="123"/>
    </location>
</feature>
<proteinExistence type="predicted"/>
<keyword evidence="1" id="KW-0732">Signal</keyword>
<evidence type="ECO:0008006" key="4">
    <source>
        <dbReference type="Google" id="ProtNLM"/>
    </source>
</evidence>
<feature type="signal peptide" evidence="1">
    <location>
        <begin position="1"/>
        <end position="26"/>
    </location>
</feature>
<dbReference type="EMBL" id="CP054929">
    <property type="protein sequence ID" value="QKW50605.1"/>
    <property type="molecule type" value="Genomic_DNA"/>
</dbReference>
<protein>
    <recommendedName>
        <fullName evidence="4">SH3 domain-containing protein</fullName>
    </recommendedName>
</protein>
<dbReference type="AlphaFoldDB" id="A0A7H8N845"/>
<keyword evidence="3" id="KW-1185">Reference proteome</keyword>
<dbReference type="Proteomes" id="UP000509303">
    <property type="component" value="Chromosome"/>
</dbReference>
<dbReference type="RefSeq" id="WP_176162338.1">
    <property type="nucleotide sequence ID" value="NZ_CP054929.1"/>
</dbReference>
<evidence type="ECO:0000313" key="3">
    <source>
        <dbReference type="Proteomes" id="UP000509303"/>
    </source>
</evidence>
<accession>A0A7H8N845</accession>
<sequence>MNRARMVTPVAALGLAAGTLATAAPAATATTTTAVAATTDRSEVSVASVRGTVHGGHSIWEKVNPFQNKIGVTYEDDTILASCKRWGADDKWWYWVRFDVDGVKGHVSHDATNITHSHLPKCG</sequence>
<reference evidence="2 3" key="1">
    <citation type="submission" date="2020-06" db="EMBL/GenBank/DDBJ databases">
        <title>Genome mining for natural products.</title>
        <authorList>
            <person name="Zhang B."/>
            <person name="Shi J."/>
            <person name="Ge H."/>
        </authorList>
    </citation>
    <scope>NUCLEOTIDE SEQUENCE [LARGE SCALE GENOMIC DNA]</scope>
    <source>
        <strain evidence="2 3">NA00687</strain>
    </source>
</reference>
<gene>
    <name evidence="2" type="ORF">HUT08_14880</name>
</gene>
<evidence type="ECO:0000313" key="2">
    <source>
        <dbReference type="EMBL" id="QKW50605.1"/>
    </source>
</evidence>
<organism evidence="2 3">
    <name type="scientific">Streptomyces buecherae</name>
    <dbReference type="NCBI Taxonomy" id="2763006"/>
    <lineage>
        <taxon>Bacteria</taxon>
        <taxon>Bacillati</taxon>
        <taxon>Actinomycetota</taxon>
        <taxon>Actinomycetes</taxon>
        <taxon>Kitasatosporales</taxon>
        <taxon>Streptomycetaceae</taxon>
        <taxon>Streptomyces</taxon>
    </lineage>
</organism>
<evidence type="ECO:0000256" key="1">
    <source>
        <dbReference type="SAM" id="SignalP"/>
    </source>
</evidence>
<name>A0A7H8N845_9ACTN</name>